<evidence type="ECO:0008006" key="3">
    <source>
        <dbReference type="Google" id="ProtNLM"/>
    </source>
</evidence>
<proteinExistence type="predicted"/>
<evidence type="ECO:0000313" key="2">
    <source>
        <dbReference type="Proteomes" id="UP000609802"/>
    </source>
</evidence>
<name>A0ABQ3J324_9RHOB</name>
<evidence type="ECO:0000313" key="1">
    <source>
        <dbReference type="EMBL" id="GHE97360.1"/>
    </source>
</evidence>
<dbReference type="EMBL" id="BNCH01000003">
    <property type="protein sequence ID" value="GHE97360.1"/>
    <property type="molecule type" value="Genomic_DNA"/>
</dbReference>
<keyword evidence="2" id="KW-1185">Reference proteome</keyword>
<dbReference type="Proteomes" id="UP000609802">
    <property type="component" value="Unassembled WGS sequence"/>
</dbReference>
<dbReference type="RefSeq" id="WP_191286112.1">
    <property type="nucleotide sequence ID" value="NZ_BNCH01000003.1"/>
</dbReference>
<gene>
    <name evidence="1" type="ORF">GCM10016455_17300</name>
</gene>
<comment type="caution">
    <text evidence="1">The sequence shown here is derived from an EMBL/GenBank/DDBJ whole genome shotgun (WGS) entry which is preliminary data.</text>
</comment>
<organism evidence="1 2">
    <name type="scientific">Aliiroseovarius zhejiangensis</name>
    <dbReference type="NCBI Taxonomy" id="1632025"/>
    <lineage>
        <taxon>Bacteria</taxon>
        <taxon>Pseudomonadati</taxon>
        <taxon>Pseudomonadota</taxon>
        <taxon>Alphaproteobacteria</taxon>
        <taxon>Rhodobacterales</taxon>
        <taxon>Paracoccaceae</taxon>
        <taxon>Aliiroseovarius</taxon>
    </lineage>
</organism>
<protein>
    <recommendedName>
        <fullName evidence="3">SIR2-like domain-containing protein</fullName>
    </recommendedName>
</protein>
<accession>A0ABQ3J324</accession>
<sequence length="355" mass="39889">MNKRRKSVFVVGAGASKEFNLPTGAELKQKIAQIGDIKFDEWGQKLASGDPGVVDALRERAKQDNQNSISPYLHAAWQVRDNMPIAPSIDNFLDTHRSDSFLVDFGKIAIAKAIRSAERHSLLCQIKDDHGQPKINFENVRETWIAQLFSILVAQRDFQSFLDALNDITFVSFNYDRCIHQFFAYASKSYFNLRDQEVEAVLGNLNILYPYGTVGEFSIHLDSISSFNRDVNGASLLQVSKGIKTFTEGVESAQRDQIWKAMDEASLIAFLGFGFLDLNMDLLIPDDRILVDKVIATGKGLSENSRSDVVKKLTKTFFKRSAPNVIAGLAPEDMQVLNCTCSSLIFEFHRYLSRV</sequence>
<reference evidence="2" key="1">
    <citation type="journal article" date="2019" name="Int. J. Syst. Evol. Microbiol.">
        <title>The Global Catalogue of Microorganisms (GCM) 10K type strain sequencing project: providing services to taxonomists for standard genome sequencing and annotation.</title>
        <authorList>
            <consortium name="The Broad Institute Genomics Platform"/>
            <consortium name="The Broad Institute Genome Sequencing Center for Infectious Disease"/>
            <person name="Wu L."/>
            <person name="Ma J."/>
        </authorList>
    </citation>
    <scope>NUCLEOTIDE SEQUENCE [LARGE SCALE GENOMIC DNA]</scope>
    <source>
        <strain evidence="2">KCTC 42443</strain>
    </source>
</reference>